<evidence type="ECO:0000256" key="2">
    <source>
        <dbReference type="ARBA" id="ARBA00022475"/>
    </source>
</evidence>
<name>A0A9D2CH17_9ACTN</name>
<feature type="transmembrane region" description="Helical" evidence="6">
    <location>
        <begin position="234"/>
        <end position="255"/>
    </location>
</feature>
<sequence length="429" mass="46822">MRMMNSQISQLLNRLTATGFFSIAGSTVINKVLTFLSGILVVRILSKTDFGVYSYVYNLLNIALLFNGCGVASALIQLCSEKEDGRAQLTLERFAFLFGGGFDLLLMLALFLYASIAPEEMPGSRLLLQICSLFPLPQLVFELQCALLRSQLRNDDYARANVINTSCVVAGTIAGSLVWGAIGLLLGRVASLAASTAIIYKFFGVPITYKAIIAKELVPPLKGADRSEYVKISLSSALSNGISSFTYLIGTFMIGKLLADPVQVASYEAACAIPVALNFMPSAVMTYVYPFFARKKDDLPWVRKQYWRLTSCGLLVFGFATLVCIVLAPVIINFVYGSSYESSVDAFRVLMVGFWIGSVFRIISGNLLVTQHLVISNIISTALTVIFILLFNLILVPKYGFIGSAFAQTFGLLISGVFNTAVFCKKIYS</sequence>
<organism evidence="7 8">
    <name type="scientific">Candidatus Olsenella excrementavium</name>
    <dbReference type="NCBI Taxonomy" id="2838709"/>
    <lineage>
        <taxon>Bacteria</taxon>
        <taxon>Bacillati</taxon>
        <taxon>Actinomycetota</taxon>
        <taxon>Coriobacteriia</taxon>
        <taxon>Coriobacteriales</taxon>
        <taxon>Atopobiaceae</taxon>
        <taxon>Olsenella</taxon>
    </lineage>
</organism>
<keyword evidence="2" id="KW-1003">Cell membrane</keyword>
<feature type="transmembrane region" description="Helical" evidence="6">
    <location>
        <begin position="91"/>
        <end position="114"/>
    </location>
</feature>
<gene>
    <name evidence="7" type="ORF">IAA42_01560</name>
</gene>
<feature type="transmembrane region" description="Helical" evidence="6">
    <location>
        <begin position="375"/>
        <end position="395"/>
    </location>
</feature>
<protein>
    <submittedName>
        <fullName evidence="7">Oligosaccharide flippase family protein</fullName>
    </submittedName>
</protein>
<evidence type="ECO:0000256" key="6">
    <source>
        <dbReference type="SAM" id="Phobius"/>
    </source>
</evidence>
<comment type="subcellular location">
    <subcellularLocation>
        <location evidence="1">Cell membrane</location>
        <topology evidence="1">Multi-pass membrane protein</topology>
    </subcellularLocation>
</comment>
<evidence type="ECO:0000256" key="4">
    <source>
        <dbReference type="ARBA" id="ARBA00022989"/>
    </source>
</evidence>
<dbReference type="InterPro" id="IPR050833">
    <property type="entry name" value="Poly_Biosynth_Transport"/>
</dbReference>
<dbReference type="Pfam" id="PF13440">
    <property type="entry name" value="Polysacc_synt_3"/>
    <property type="match status" value="1"/>
</dbReference>
<feature type="transmembrane region" description="Helical" evidence="6">
    <location>
        <begin position="126"/>
        <end position="148"/>
    </location>
</feature>
<feature type="transmembrane region" description="Helical" evidence="6">
    <location>
        <begin position="401"/>
        <end position="424"/>
    </location>
</feature>
<feature type="transmembrane region" description="Helical" evidence="6">
    <location>
        <begin position="160"/>
        <end position="186"/>
    </location>
</feature>
<feature type="transmembrane region" description="Helical" evidence="6">
    <location>
        <begin position="313"/>
        <end position="334"/>
    </location>
</feature>
<evidence type="ECO:0000256" key="5">
    <source>
        <dbReference type="ARBA" id="ARBA00023136"/>
    </source>
</evidence>
<feature type="transmembrane region" description="Helical" evidence="6">
    <location>
        <begin position="346"/>
        <end position="363"/>
    </location>
</feature>
<dbReference type="EMBL" id="DXCP01000006">
    <property type="protein sequence ID" value="HIY79110.1"/>
    <property type="molecule type" value="Genomic_DNA"/>
</dbReference>
<dbReference type="GO" id="GO:0005886">
    <property type="term" value="C:plasma membrane"/>
    <property type="evidence" value="ECO:0007669"/>
    <property type="project" value="UniProtKB-SubCell"/>
</dbReference>
<evidence type="ECO:0000256" key="1">
    <source>
        <dbReference type="ARBA" id="ARBA00004651"/>
    </source>
</evidence>
<reference evidence="7" key="2">
    <citation type="submission" date="2021-04" db="EMBL/GenBank/DDBJ databases">
        <authorList>
            <person name="Gilroy R."/>
        </authorList>
    </citation>
    <scope>NUCLEOTIDE SEQUENCE</scope>
    <source>
        <strain evidence="7">ChiHjej10B9-743</strain>
    </source>
</reference>
<feature type="transmembrane region" description="Helical" evidence="6">
    <location>
        <begin position="57"/>
        <end position="79"/>
    </location>
</feature>
<dbReference type="Proteomes" id="UP000824133">
    <property type="component" value="Unassembled WGS sequence"/>
</dbReference>
<feature type="transmembrane region" description="Helical" evidence="6">
    <location>
        <begin position="20"/>
        <end position="45"/>
    </location>
</feature>
<keyword evidence="3 6" id="KW-0812">Transmembrane</keyword>
<proteinExistence type="predicted"/>
<feature type="transmembrane region" description="Helical" evidence="6">
    <location>
        <begin position="192"/>
        <end position="213"/>
    </location>
</feature>
<evidence type="ECO:0000313" key="8">
    <source>
        <dbReference type="Proteomes" id="UP000824133"/>
    </source>
</evidence>
<accession>A0A9D2CH17</accession>
<keyword evidence="5 6" id="KW-0472">Membrane</keyword>
<reference evidence="7" key="1">
    <citation type="journal article" date="2021" name="PeerJ">
        <title>Extensive microbial diversity within the chicken gut microbiome revealed by metagenomics and culture.</title>
        <authorList>
            <person name="Gilroy R."/>
            <person name="Ravi A."/>
            <person name="Getino M."/>
            <person name="Pursley I."/>
            <person name="Horton D.L."/>
            <person name="Alikhan N.F."/>
            <person name="Baker D."/>
            <person name="Gharbi K."/>
            <person name="Hall N."/>
            <person name="Watson M."/>
            <person name="Adriaenssens E.M."/>
            <person name="Foster-Nyarko E."/>
            <person name="Jarju S."/>
            <person name="Secka A."/>
            <person name="Antonio M."/>
            <person name="Oren A."/>
            <person name="Chaudhuri R.R."/>
            <person name="La Ragione R."/>
            <person name="Hildebrand F."/>
            <person name="Pallen M.J."/>
        </authorList>
    </citation>
    <scope>NUCLEOTIDE SEQUENCE</scope>
    <source>
        <strain evidence="7">ChiHjej10B9-743</strain>
    </source>
</reference>
<evidence type="ECO:0000256" key="3">
    <source>
        <dbReference type="ARBA" id="ARBA00022692"/>
    </source>
</evidence>
<dbReference type="PANTHER" id="PTHR30250:SF11">
    <property type="entry name" value="O-ANTIGEN TRANSPORTER-RELATED"/>
    <property type="match status" value="1"/>
</dbReference>
<keyword evidence="4 6" id="KW-1133">Transmembrane helix</keyword>
<comment type="caution">
    <text evidence="7">The sequence shown here is derived from an EMBL/GenBank/DDBJ whole genome shotgun (WGS) entry which is preliminary data.</text>
</comment>
<dbReference type="AlphaFoldDB" id="A0A9D2CH17"/>
<evidence type="ECO:0000313" key="7">
    <source>
        <dbReference type="EMBL" id="HIY79110.1"/>
    </source>
</evidence>
<dbReference type="PANTHER" id="PTHR30250">
    <property type="entry name" value="PST FAMILY PREDICTED COLANIC ACID TRANSPORTER"/>
    <property type="match status" value="1"/>
</dbReference>
<feature type="transmembrane region" description="Helical" evidence="6">
    <location>
        <begin position="267"/>
        <end position="292"/>
    </location>
</feature>